<evidence type="ECO:0000313" key="2">
    <source>
        <dbReference type="Proteomes" id="UP000029990"/>
    </source>
</evidence>
<protein>
    <submittedName>
        <fullName evidence="1">Uncharacterized protein</fullName>
    </submittedName>
</protein>
<gene>
    <name evidence="1" type="ORF">N798_16695</name>
</gene>
<proteinExistence type="predicted"/>
<dbReference type="EMBL" id="AVPI01000077">
    <property type="protein sequence ID" value="KGN28954.1"/>
    <property type="molecule type" value="Genomic_DNA"/>
</dbReference>
<dbReference type="Proteomes" id="UP000029990">
    <property type="component" value="Unassembled WGS sequence"/>
</dbReference>
<name>A0ABR4X9N1_9MICO</name>
<organism evidence="1 2">
    <name type="scientific">Knoellia flava TL1</name>
    <dbReference type="NCBI Taxonomy" id="1385518"/>
    <lineage>
        <taxon>Bacteria</taxon>
        <taxon>Bacillati</taxon>
        <taxon>Actinomycetota</taxon>
        <taxon>Actinomycetes</taxon>
        <taxon>Micrococcales</taxon>
        <taxon>Intrasporangiaceae</taxon>
        <taxon>Knoellia</taxon>
    </lineage>
</organism>
<accession>A0ABR4X9N1</accession>
<sequence>MAFFSTLAFTPSFADILVALQGALSGVNGFCVVCW</sequence>
<keyword evidence="2" id="KW-1185">Reference proteome</keyword>
<comment type="caution">
    <text evidence="1">The sequence shown here is derived from an EMBL/GenBank/DDBJ whole genome shotgun (WGS) entry which is preliminary data.</text>
</comment>
<reference evidence="1 2" key="1">
    <citation type="submission" date="2013-08" db="EMBL/GenBank/DDBJ databases">
        <title>The genome sequence of Knoellia flava.</title>
        <authorList>
            <person name="Zhu W."/>
            <person name="Wang G."/>
        </authorList>
    </citation>
    <scope>NUCLEOTIDE SEQUENCE [LARGE SCALE GENOMIC DNA]</scope>
    <source>
        <strain evidence="1 2">TL1</strain>
    </source>
</reference>
<evidence type="ECO:0000313" key="1">
    <source>
        <dbReference type="EMBL" id="KGN28954.1"/>
    </source>
</evidence>